<comment type="caution">
    <text evidence="1">The sequence shown here is derived from an EMBL/GenBank/DDBJ whole genome shotgun (WGS) entry which is preliminary data.</text>
</comment>
<protein>
    <recommendedName>
        <fullName evidence="3">MHC class I antigen</fullName>
    </recommendedName>
</protein>
<evidence type="ECO:0008006" key="3">
    <source>
        <dbReference type="Google" id="ProtNLM"/>
    </source>
</evidence>
<sequence>MRKHGPGRSGLGELDWFWWCLEYRSAVVDEHGQQWRTTAMELQSGAEAAMGGCFEDAAWTWDSRNRGRRGVVCVGWERRDGGDGN</sequence>
<dbReference type="AlphaFoldDB" id="A0AAW1Y7T3"/>
<accession>A0AAW1Y7T3</accession>
<name>A0AAW1Y7T3_RUBAR</name>
<keyword evidence="2" id="KW-1185">Reference proteome</keyword>
<evidence type="ECO:0000313" key="2">
    <source>
        <dbReference type="Proteomes" id="UP001457282"/>
    </source>
</evidence>
<dbReference type="EMBL" id="JBEDUW010000002">
    <property type="protein sequence ID" value="KAK9943948.1"/>
    <property type="molecule type" value="Genomic_DNA"/>
</dbReference>
<reference evidence="1 2" key="1">
    <citation type="journal article" date="2023" name="G3 (Bethesda)">
        <title>A chromosome-length genome assembly and annotation of blackberry (Rubus argutus, cv. 'Hillquist').</title>
        <authorList>
            <person name="Bruna T."/>
            <person name="Aryal R."/>
            <person name="Dudchenko O."/>
            <person name="Sargent D.J."/>
            <person name="Mead D."/>
            <person name="Buti M."/>
            <person name="Cavallini A."/>
            <person name="Hytonen T."/>
            <person name="Andres J."/>
            <person name="Pham M."/>
            <person name="Weisz D."/>
            <person name="Mascagni F."/>
            <person name="Usai G."/>
            <person name="Natali L."/>
            <person name="Bassil N."/>
            <person name="Fernandez G.E."/>
            <person name="Lomsadze A."/>
            <person name="Armour M."/>
            <person name="Olukolu B."/>
            <person name="Poorten T."/>
            <person name="Britton C."/>
            <person name="Davik J."/>
            <person name="Ashrafi H."/>
            <person name="Aiden E.L."/>
            <person name="Borodovsky M."/>
            <person name="Worthington M."/>
        </authorList>
    </citation>
    <scope>NUCLEOTIDE SEQUENCE [LARGE SCALE GENOMIC DNA]</scope>
    <source>
        <strain evidence="1">PI 553951</strain>
    </source>
</reference>
<gene>
    <name evidence="1" type="ORF">M0R45_009537</name>
</gene>
<proteinExistence type="predicted"/>
<evidence type="ECO:0000313" key="1">
    <source>
        <dbReference type="EMBL" id="KAK9943948.1"/>
    </source>
</evidence>
<dbReference type="Proteomes" id="UP001457282">
    <property type="component" value="Unassembled WGS sequence"/>
</dbReference>
<organism evidence="1 2">
    <name type="scientific">Rubus argutus</name>
    <name type="common">Southern blackberry</name>
    <dbReference type="NCBI Taxonomy" id="59490"/>
    <lineage>
        <taxon>Eukaryota</taxon>
        <taxon>Viridiplantae</taxon>
        <taxon>Streptophyta</taxon>
        <taxon>Embryophyta</taxon>
        <taxon>Tracheophyta</taxon>
        <taxon>Spermatophyta</taxon>
        <taxon>Magnoliopsida</taxon>
        <taxon>eudicotyledons</taxon>
        <taxon>Gunneridae</taxon>
        <taxon>Pentapetalae</taxon>
        <taxon>rosids</taxon>
        <taxon>fabids</taxon>
        <taxon>Rosales</taxon>
        <taxon>Rosaceae</taxon>
        <taxon>Rosoideae</taxon>
        <taxon>Rosoideae incertae sedis</taxon>
        <taxon>Rubus</taxon>
    </lineage>
</organism>